<evidence type="ECO:0000313" key="13">
    <source>
        <dbReference type="Proteomes" id="UP000199515"/>
    </source>
</evidence>
<dbReference type="InterPro" id="IPR050482">
    <property type="entry name" value="Sensor_HK_TwoCompSys"/>
</dbReference>
<feature type="transmembrane region" description="Helical" evidence="9">
    <location>
        <begin position="141"/>
        <end position="158"/>
    </location>
</feature>
<keyword evidence="6 12" id="KW-0418">Kinase</keyword>
<comment type="catalytic activity">
    <reaction evidence="1">
        <text>ATP + protein L-histidine = ADP + protein N-phospho-L-histidine.</text>
        <dbReference type="EC" id="2.7.13.3"/>
    </reaction>
</comment>
<dbReference type="GO" id="GO:0000155">
    <property type="term" value="F:phosphorelay sensor kinase activity"/>
    <property type="evidence" value="ECO:0007669"/>
    <property type="project" value="InterPro"/>
</dbReference>
<keyword evidence="8" id="KW-0902">Two-component regulatory system</keyword>
<dbReference type="Gene3D" id="1.20.5.1930">
    <property type="match status" value="1"/>
</dbReference>
<evidence type="ECO:0000259" key="10">
    <source>
        <dbReference type="Pfam" id="PF02518"/>
    </source>
</evidence>
<dbReference type="GO" id="GO:0046983">
    <property type="term" value="F:protein dimerization activity"/>
    <property type="evidence" value="ECO:0007669"/>
    <property type="project" value="InterPro"/>
</dbReference>
<evidence type="ECO:0000256" key="9">
    <source>
        <dbReference type="SAM" id="Phobius"/>
    </source>
</evidence>
<dbReference type="InterPro" id="IPR011712">
    <property type="entry name" value="Sig_transdc_His_kin_sub3_dim/P"/>
</dbReference>
<dbReference type="STRING" id="589385.SAMN05421504_111223"/>
<evidence type="ECO:0000256" key="7">
    <source>
        <dbReference type="ARBA" id="ARBA00022840"/>
    </source>
</evidence>
<dbReference type="Gene3D" id="3.30.565.10">
    <property type="entry name" value="Histidine kinase-like ATPase, C-terminal domain"/>
    <property type="match status" value="1"/>
</dbReference>
<dbReference type="EMBL" id="FNON01000011">
    <property type="protein sequence ID" value="SDZ27270.1"/>
    <property type="molecule type" value="Genomic_DNA"/>
</dbReference>
<evidence type="ECO:0000313" key="12">
    <source>
        <dbReference type="EMBL" id="SDZ27270.1"/>
    </source>
</evidence>
<dbReference type="Proteomes" id="UP000199515">
    <property type="component" value="Unassembled WGS sequence"/>
</dbReference>
<feature type="transmembrane region" description="Helical" evidence="9">
    <location>
        <begin position="112"/>
        <end position="129"/>
    </location>
</feature>
<dbReference type="GO" id="GO:0016020">
    <property type="term" value="C:membrane"/>
    <property type="evidence" value="ECO:0007669"/>
    <property type="project" value="InterPro"/>
</dbReference>
<evidence type="ECO:0000256" key="5">
    <source>
        <dbReference type="ARBA" id="ARBA00022741"/>
    </source>
</evidence>
<keyword evidence="3" id="KW-0597">Phosphoprotein</keyword>
<dbReference type="Pfam" id="PF02518">
    <property type="entry name" value="HATPase_c"/>
    <property type="match status" value="1"/>
</dbReference>
<dbReference type="AlphaFoldDB" id="A0A1H3RNR3"/>
<keyword evidence="9" id="KW-0812">Transmembrane</keyword>
<dbReference type="OrthoDB" id="227596at2"/>
<dbReference type="PANTHER" id="PTHR24421">
    <property type="entry name" value="NITRATE/NITRITE SENSOR PROTEIN NARX-RELATED"/>
    <property type="match status" value="1"/>
</dbReference>
<evidence type="ECO:0000256" key="4">
    <source>
        <dbReference type="ARBA" id="ARBA00022679"/>
    </source>
</evidence>
<feature type="transmembrane region" description="Helical" evidence="9">
    <location>
        <begin position="71"/>
        <end position="100"/>
    </location>
</feature>
<feature type="domain" description="Signal transduction histidine kinase subgroup 3 dimerisation and phosphoacceptor" evidence="11">
    <location>
        <begin position="184"/>
        <end position="252"/>
    </location>
</feature>
<dbReference type="PANTHER" id="PTHR24421:SF10">
    <property type="entry name" value="NITRATE_NITRITE SENSOR PROTEIN NARQ"/>
    <property type="match status" value="1"/>
</dbReference>
<evidence type="ECO:0000256" key="1">
    <source>
        <dbReference type="ARBA" id="ARBA00000085"/>
    </source>
</evidence>
<feature type="transmembrane region" description="Helical" evidence="9">
    <location>
        <begin position="20"/>
        <end position="38"/>
    </location>
</feature>
<evidence type="ECO:0000256" key="6">
    <source>
        <dbReference type="ARBA" id="ARBA00022777"/>
    </source>
</evidence>
<dbReference type="InterPro" id="IPR003594">
    <property type="entry name" value="HATPase_dom"/>
</dbReference>
<keyword evidence="9" id="KW-1133">Transmembrane helix</keyword>
<dbReference type="GO" id="GO:0005524">
    <property type="term" value="F:ATP binding"/>
    <property type="evidence" value="ECO:0007669"/>
    <property type="project" value="UniProtKB-KW"/>
</dbReference>
<evidence type="ECO:0000256" key="8">
    <source>
        <dbReference type="ARBA" id="ARBA00023012"/>
    </source>
</evidence>
<evidence type="ECO:0000256" key="2">
    <source>
        <dbReference type="ARBA" id="ARBA00012438"/>
    </source>
</evidence>
<organism evidence="12 13">
    <name type="scientific">Amycolatopsis xylanica</name>
    <dbReference type="NCBI Taxonomy" id="589385"/>
    <lineage>
        <taxon>Bacteria</taxon>
        <taxon>Bacillati</taxon>
        <taxon>Actinomycetota</taxon>
        <taxon>Actinomycetes</taxon>
        <taxon>Pseudonocardiales</taxon>
        <taxon>Pseudonocardiaceae</taxon>
        <taxon>Amycolatopsis</taxon>
    </lineage>
</organism>
<protein>
    <recommendedName>
        <fullName evidence="2">histidine kinase</fullName>
        <ecNumber evidence="2">2.7.13.3</ecNumber>
    </recommendedName>
</protein>
<evidence type="ECO:0000259" key="11">
    <source>
        <dbReference type="Pfam" id="PF07730"/>
    </source>
</evidence>
<keyword evidence="7" id="KW-0067">ATP-binding</keyword>
<keyword evidence="9" id="KW-0472">Membrane</keyword>
<dbReference type="Pfam" id="PF07730">
    <property type="entry name" value="HisKA_3"/>
    <property type="match status" value="1"/>
</dbReference>
<reference evidence="12 13" key="1">
    <citation type="submission" date="2016-10" db="EMBL/GenBank/DDBJ databases">
        <authorList>
            <person name="de Groot N.N."/>
        </authorList>
    </citation>
    <scope>NUCLEOTIDE SEQUENCE [LARGE SCALE GENOMIC DNA]</scope>
    <source>
        <strain evidence="12 13">CPCC 202699</strain>
    </source>
</reference>
<dbReference type="SUPFAM" id="SSF55874">
    <property type="entry name" value="ATPase domain of HSP90 chaperone/DNA topoisomerase II/histidine kinase"/>
    <property type="match status" value="1"/>
</dbReference>
<sequence length="373" mass="39256">MTDDAKEPGTRGPRFTDEWLRPFIMGTLVVVTVVQFTTHPLIAPPLAIALLVVVSAITIGTLFSWPPSATFPIALAFAVCSAVLLAVAQSTLAPAFAFVASGSAGARLRTRVAIGVAVTGALIAVGAVLLVDELHPLDRQWPWWLGFAAAAPVYMGIARRERREALLSAERAVRSEAREAALLERGRIAREIHDVLGHSLSGIAMQLDMADALYGKGRGDEATQAVRRARALAVDSITETRHAIHALREDTLPLERTLELMATGEGVAFEIDGTPSPVPSEVAHAVIRAAQEALTNAAKHAPGADRSMKLGFAGETVSLTIENGPARKPADPGLAGGGLGLPGMRERVALLGGTLRAGPSSVDGWTVELEVPR</sequence>
<evidence type="ECO:0000256" key="3">
    <source>
        <dbReference type="ARBA" id="ARBA00022553"/>
    </source>
</evidence>
<keyword evidence="13" id="KW-1185">Reference proteome</keyword>
<dbReference type="RefSeq" id="WP_091298082.1">
    <property type="nucleotide sequence ID" value="NZ_FNON01000011.1"/>
</dbReference>
<dbReference type="InterPro" id="IPR036890">
    <property type="entry name" value="HATPase_C_sf"/>
</dbReference>
<keyword evidence="5" id="KW-0547">Nucleotide-binding</keyword>
<feature type="domain" description="Histidine kinase/HSP90-like ATPase" evidence="10">
    <location>
        <begin position="285"/>
        <end position="372"/>
    </location>
</feature>
<gene>
    <name evidence="12" type="ORF">SAMN05421504_111223</name>
</gene>
<proteinExistence type="predicted"/>
<feature type="transmembrane region" description="Helical" evidence="9">
    <location>
        <begin position="45"/>
        <end position="65"/>
    </location>
</feature>
<keyword evidence="4" id="KW-0808">Transferase</keyword>
<dbReference type="EC" id="2.7.13.3" evidence="2"/>
<dbReference type="CDD" id="cd16917">
    <property type="entry name" value="HATPase_UhpB-NarQ-NarX-like"/>
    <property type="match status" value="1"/>
</dbReference>
<accession>A0A1H3RNR3</accession>
<name>A0A1H3RNR3_9PSEU</name>